<protein>
    <recommendedName>
        <fullName evidence="3">GRAM domain-containing protein</fullName>
    </recommendedName>
</protein>
<evidence type="ECO:0000313" key="2">
    <source>
        <dbReference type="Proteomes" id="UP000826540"/>
    </source>
</evidence>
<proteinExistence type="predicted"/>
<accession>A0ABX8X0W7</accession>
<gene>
    <name evidence="1" type="ORF">K2F26_02620</name>
</gene>
<sequence>MQQTFKGEKRNGEDSSPVSVWTFTDKGVEIQNGTILFIPYTKIVCFTINSKDLTSVRDPFAHYYIQLHISRVTTRSINSTSIDINFSNSDYGKSCVEKITELLMTKIG</sequence>
<organism evidence="1 2">
    <name type="scientific">Sphaerospermopsis torques-reginae ITEP-024</name>
    <dbReference type="NCBI Taxonomy" id="984208"/>
    <lineage>
        <taxon>Bacteria</taxon>
        <taxon>Bacillati</taxon>
        <taxon>Cyanobacteriota</taxon>
        <taxon>Cyanophyceae</taxon>
        <taxon>Nostocales</taxon>
        <taxon>Aphanizomenonaceae</taxon>
        <taxon>Sphaerospermopsis</taxon>
        <taxon>Sphaerospermopsis torques-reginae</taxon>
    </lineage>
</organism>
<keyword evidence="2" id="KW-1185">Reference proteome</keyword>
<reference evidence="1 2" key="1">
    <citation type="journal article" date="2022" name="J. Am. Chem. Soc.">
        <title>Biosynthesis of Guanitoxin Enables Global Environmental Detection in Freshwater Cyanobacteria.</title>
        <authorList>
            <person name="Lima S.T."/>
            <person name="Fallon T.R."/>
            <person name="Cordoza J.L."/>
            <person name="Chekan J.R."/>
            <person name="Delbaje E."/>
            <person name="Hopiavuori A.R."/>
            <person name="Alvarenga D.O."/>
            <person name="Wood S.M."/>
            <person name="Luhavaya H."/>
            <person name="Baumgartner J.T."/>
            <person name="Dorr F.A."/>
            <person name="Etchegaray A."/>
            <person name="Pinto E."/>
            <person name="McKinnie S.M.K."/>
            <person name="Fiore M.F."/>
            <person name="Moore B.S."/>
        </authorList>
    </citation>
    <scope>NUCLEOTIDE SEQUENCE [LARGE SCALE GENOMIC DNA]</scope>
    <source>
        <strain evidence="1 2">ITEP-024</strain>
    </source>
</reference>
<dbReference type="RefSeq" id="WP_220610231.1">
    <property type="nucleotide sequence ID" value="NZ_CP080598.1"/>
</dbReference>
<evidence type="ECO:0000313" key="1">
    <source>
        <dbReference type="EMBL" id="QYX32314.1"/>
    </source>
</evidence>
<dbReference type="Proteomes" id="UP000826540">
    <property type="component" value="Chromosome"/>
</dbReference>
<dbReference type="EMBL" id="CP080598">
    <property type="protein sequence ID" value="QYX32314.1"/>
    <property type="molecule type" value="Genomic_DNA"/>
</dbReference>
<name>A0ABX8X0W7_9CYAN</name>
<evidence type="ECO:0008006" key="3">
    <source>
        <dbReference type="Google" id="ProtNLM"/>
    </source>
</evidence>